<accession>A0ABR4JGG9</accession>
<feature type="region of interest" description="Disordered" evidence="8">
    <location>
        <begin position="785"/>
        <end position="819"/>
    </location>
</feature>
<evidence type="ECO:0000256" key="3">
    <source>
        <dbReference type="ARBA" id="ARBA00022664"/>
    </source>
</evidence>
<keyword evidence="12" id="KW-1185">Reference proteome</keyword>
<feature type="compositionally biased region" description="Basic and acidic residues" evidence="8">
    <location>
        <begin position="785"/>
        <end position="798"/>
    </location>
</feature>
<evidence type="ECO:0000256" key="1">
    <source>
        <dbReference type="ARBA" id="ARBA00004123"/>
    </source>
</evidence>
<dbReference type="InterPro" id="IPR050698">
    <property type="entry name" value="MBL"/>
</dbReference>
<keyword evidence="7" id="KW-0539">Nucleus</keyword>
<dbReference type="InterPro" id="IPR022712">
    <property type="entry name" value="Beta_Casp"/>
</dbReference>
<feature type="region of interest" description="Disordered" evidence="8">
    <location>
        <begin position="732"/>
        <end position="753"/>
    </location>
</feature>
<gene>
    <name evidence="11" type="ORF">BJX68DRAFT_272261</name>
</gene>
<evidence type="ECO:0000259" key="10">
    <source>
        <dbReference type="SMART" id="SM01098"/>
    </source>
</evidence>
<feature type="domain" description="Beta-Casp" evidence="9">
    <location>
        <begin position="319"/>
        <end position="454"/>
    </location>
</feature>
<dbReference type="SMART" id="SM01027">
    <property type="entry name" value="Beta-Casp"/>
    <property type="match status" value="1"/>
</dbReference>
<dbReference type="GeneID" id="98162327"/>
<sequence length="914" mass="101192">MATKRKASALNALGEDEPVDPSDELAFYCLGGGNEVGRSCHIIQYKGKTVMLDAGMHPAKEGFSALPFFDEFDLSTVDILLISQYVGHLVSLLLFFLLAEMLSCPILHRCFVGDGFIEPLDLSSGMTSGKQFSQFIPVIFHVDHSSALPYVLSKTNFKGRVFMTHATKAIYKWLIQDNVRVNNTASSSDQRTTLYTEQDHLSTLPMIETIDFNTTHTINSIRITPFPAGHVLGAAMFLVSIAGLNILFTGDYSREEDRHLIPAEVPRGVKIDVLITESTFGISSNPPRLEREAALMKSITGILNRGGRVLMPVFALGRAQELLLILDEYWETHPELQKIPIYYIGNTARRCMVVYQTYIGAMNDNIKRLFRQRMAEAEASGDKSISAGPWDFRFVRSLRSLERFDDVGGCVILASPGMLQTGTSRELLERWAPNERNGVVMTGYSVEGTMAKQLLNEPDQIPAVMSRAATGMGRTRMGGNDEEQKIMIPRRCTVDEISFAAHVDGVENRNFIEEVSAPVVILVHGEKHQMMRLKSKLLSLNADKTVKVKVYTPANCEEVRIPFRKDKIAKVVGKLAQMTIPTEQEEGPLMAGVLVQNGFDLSLMAPDDLREYAGLATTTITCRQHITLSSASMDLIKWALEGTFGAIEEIGNDTKEEDREAEINGSKQHVKVEAADEEIPMEKPQTYLVLGCVIVRYHPRTREVELQWEGNMMNDGVADAVMAVLLTVESSPASVKQSAKHNHKHHHHHDDGLDLINPHAAQDAEERFARLLMMLEAQFGSDIAPIERPRLPSTEDRQTATNGTAKSDSKAASSETKDLRDDATIAKLEAAELARLQAIGIPVPGIEIKVDKHVARVWLEDLEVECVNAVLRDRVRVVIERAVETVASMWSLNSSTTATNGDVVSKGLEAEAKA</sequence>
<dbReference type="InterPro" id="IPR011108">
    <property type="entry name" value="RMMBL"/>
</dbReference>
<dbReference type="EMBL" id="JBFXLR010000077">
    <property type="protein sequence ID" value="KAL2839139.1"/>
    <property type="molecule type" value="Genomic_DNA"/>
</dbReference>
<feature type="compositionally biased region" description="Basic residues" evidence="8">
    <location>
        <begin position="738"/>
        <end position="748"/>
    </location>
</feature>
<dbReference type="SMART" id="SM01098">
    <property type="entry name" value="CPSF73-100_C"/>
    <property type="match status" value="1"/>
</dbReference>
<dbReference type="SUPFAM" id="SSF56281">
    <property type="entry name" value="Metallo-hydrolase/oxidoreductase"/>
    <property type="match status" value="2"/>
</dbReference>
<evidence type="ECO:0000256" key="6">
    <source>
        <dbReference type="ARBA" id="ARBA00022801"/>
    </source>
</evidence>
<dbReference type="PANTHER" id="PTHR11203">
    <property type="entry name" value="CLEAVAGE AND POLYADENYLATION SPECIFICITY FACTOR FAMILY MEMBER"/>
    <property type="match status" value="1"/>
</dbReference>
<proteinExistence type="inferred from homology"/>
<comment type="subcellular location">
    <subcellularLocation>
        <location evidence="1">Nucleus</location>
    </subcellularLocation>
</comment>
<evidence type="ECO:0000256" key="5">
    <source>
        <dbReference type="ARBA" id="ARBA00022759"/>
    </source>
</evidence>
<dbReference type="Pfam" id="PF11718">
    <property type="entry name" value="CPSF73-100_C"/>
    <property type="match status" value="1"/>
</dbReference>
<evidence type="ECO:0000256" key="7">
    <source>
        <dbReference type="ARBA" id="ARBA00023242"/>
    </source>
</evidence>
<comment type="caution">
    <text evidence="11">The sequence shown here is derived from an EMBL/GenBank/DDBJ whole genome shotgun (WGS) entry which is preliminary data.</text>
</comment>
<evidence type="ECO:0000256" key="8">
    <source>
        <dbReference type="SAM" id="MobiDB-lite"/>
    </source>
</evidence>
<comment type="similarity">
    <text evidence="2">Belongs to the metallo-beta-lactamase superfamily. RNA-metabolizing metallo-beta-lactamase-like family. CPSF2/YSH1 subfamily.</text>
</comment>
<dbReference type="InterPro" id="IPR021718">
    <property type="entry name" value="CPSF73-100_C"/>
</dbReference>
<keyword evidence="3" id="KW-0507">mRNA processing</keyword>
<evidence type="ECO:0000313" key="11">
    <source>
        <dbReference type="EMBL" id="KAL2839139.1"/>
    </source>
</evidence>
<keyword evidence="4" id="KW-0540">Nuclease</keyword>
<evidence type="ECO:0000256" key="4">
    <source>
        <dbReference type="ARBA" id="ARBA00022722"/>
    </source>
</evidence>
<evidence type="ECO:0000259" key="9">
    <source>
        <dbReference type="SMART" id="SM01027"/>
    </source>
</evidence>
<evidence type="ECO:0000256" key="2">
    <source>
        <dbReference type="ARBA" id="ARBA00010624"/>
    </source>
</evidence>
<keyword evidence="5" id="KW-0255">Endonuclease</keyword>
<dbReference type="InterPro" id="IPR036866">
    <property type="entry name" value="RibonucZ/Hydroxyglut_hydro"/>
</dbReference>
<organism evidence="11 12">
    <name type="scientific">Aspergillus pseudodeflectus</name>
    <dbReference type="NCBI Taxonomy" id="176178"/>
    <lineage>
        <taxon>Eukaryota</taxon>
        <taxon>Fungi</taxon>
        <taxon>Dikarya</taxon>
        <taxon>Ascomycota</taxon>
        <taxon>Pezizomycotina</taxon>
        <taxon>Eurotiomycetes</taxon>
        <taxon>Eurotiomycetidae</taxon>
        <taxon>Eurotiales</taxon>
        <taxon>Aspergillaceae</taxon>
        <taxon>Aspergillus</taxon>
        <taxon>Aspergillus subgen. Nidulantes</taxon>
    </lineage>
</organism>
<dbReference type="PANTHER" id="PTHR11203:SF11">
    <property type="entry name" value="CLEAVAGE AND POLYADENYLATION SPECIFICITY FACTOR SUBUNIT 3"/>
    <property type="match status" value="1"/>
</dbReference>
<dbReference type="Proteomes" id="UP001610444">
    <property type="component" value="Unassembled WGS sequence"/>
</dbReference>
<reference evidence="11 12" key="1">
    <citation type="submission" date="2024-07" db="EMBL/GenBank/DDBJ databases">
        <title>Section-level genome sequencing and comparative genomics of Aspergillus sections Usti and Cavernicolus.</title>
        <authorList>
            <consortium name="Lawrence Berkeley National Laboratory"/>
            <person name="Nybo J.L."/>
            <person name="Vesth T.C."/>
            <person name="Theobald S."/>
            <person name="Frisvad J.C."/>
            <person name="Larsen T.O."/>
            <person name="Kjaerboelling I."/>
            <person name="Rothschild-Mancinelli K."/>
            <person name="Lyhne E.K."/>
            <person name="Kogle M.E."/>
            <person name="Barry K."/>
            <person name="Clum A."/>
            <person name="Na H."/>
            <person name="Ledsgaard L."/>
            <person name="Lin J."/>
            <person name="Lipzen A."/>
            <person name="Kuo A."/>
            <person name="Riley R."/>
            <person name="Mondo S."/>
            <person name="LaButti K."/>
            <person name="Haridas S."/>
            <person name="Pangalinan J."/>
            <person name="Salamov A.A."/>
            <person name="Simmons B.A."/>
            <person name="Magnuson J.K."/>
            <person name="Chen J."/>
            <person name="Drula E."/>
            <person name="Henrissat B."/>
            <person name="Wiebenga A."/>
            <person name="Lubbers R.J."/>
            <person name="Gomes A.C."/>
            <person name="Macurrencykelacurrency M.R."/>
            <person name="Stajich J."/>
            <person name="Grigoriev I.V."/>
            <person name="Mortensen U.H."/>
            <person name="De vries R.P."/>
            <person name="Baker S.E."/>
            <person name="Andersen M.R."/>
        </authorList>
    </citation>
    <scope>NUCLEOTIDE SEQUENCE [LARGE SCALE GENOMIC DNA]</scope>
    <source>
        <strain evidence="11 12">CBS 756.74</strain>
    </source>
</reference>
<name>A0ABR4JGG9_9EURO</name>
<dbReference type="Pfam" id="PF07521">
    <property type="entry name" value="RMMBL"/>
    <property type="match status" value="1"/>
</dbReference>
<dbReference type="RefSeq" id="XP_070893373.1">
    <property type="nucleotide sequence ID" value="XM_071047163.1"/>
</dbReference>
<dbReference type="InterPro" id="IPR001279">
    <property type="entry name" value="Metallo-B-lactamas"/>
</dbReference>
<dbReference type="Gene3D" id="3.60.15.10">
    <property type="entry name" value="Ribonuclease Z/Hydroxyacylglutathione hydrolase-like"/>
    <property type="match status" value="2"/>
</dbReference>
<dbReference type="Pfam" id="PF10996">
    <property type="entry name" value="Beta-Casp"/>
    <property type="match status" value="1"/>
</dbReference>
<dbReference type="Pfam" id="PF16661">
    <property type="entry name" value="Lactamase_B_6"/>
    <property type="match status" value="1"/>
</dbReference>
<protein>
    <submittedName>
        <fullName evidence="11">Cleavage and polyadenylation specifity factor, 73 kDa subunit</fullName>
    </submittedName>
</protein>
<evidence type="ECO:0000313" key="12">
    <source>
        <dbReference type="Proteomes" id="UP001610444"/>
    </source>
</evidence>
<feature type="compositionally biased region" description="Polar residues" evidence="8">
    <location>
        <begin position="799"/>
        <end position="814"/>
    </location>
</feature>
<feature type="domain" description="Pre-mRNA 3'-end-processing endonuclease polyadenylation factor C-term" evidence="10">
    <location>
        <begin position="586"/>
        <end position="889"/>
    </location>
</feature>
<keyword evidence="6" id="KW-0378">Hydrolase</keyword>
<dbReference type="Gene3D" id="3.40.50.10890">
    <property type="match status" value="1"/>
</dbReference>